<dbReference type="GO" id="GO:0004843">
    <property type="term" value="F:cysteine-type deubiquitinase activity"/>
    <property type="evidence" value="ECO:0007669"/>
    <property type="project" value="UniProtKB-UniRule"/>
</dbReference>
<proteinExistence type="inferred from homology"/>
<dbReference type="Proteomes" id="UP000186955">
    <property type="component" value="Unassembled WGS sequence"/>
</dbReference>
<dbReference type="GO" id="GO:0061136">
    <property type="term" value="P:regulation of proteasomal protein catabolic process"/>
    <property type="evidence" value="ECO:0007669"/>
    <property type="project" value="TreeGrafter"/>
</dbReference>
<sequence>MAPAPFYEDLGATEDMAASAIVEAYNQQVAVDPGRAPLYLQCLKSIGTLRGGDDYEIIEQAVAVAYSEGKYTDDDLAESYKYFGLWHYDFSLTDDIIIGKFYAYLSSTSPEKENESRQNLWRIGDSRGSERIKAVSEDRVSTVEQAQVFLGVENNTPDDFIITMYTAKLNDNPSCKDLANRALKLIAEGRKSTMLNHYLTTGETIAAEMDIGDAYRLLQIPDRTADDGAIMAAYTICIDESPSQADLYNRALSIIAKNMDSPMLRNMAGISTEPDRNLLEWPVGLQNIGNTCYLNSLLQFYFTIRPFRDMVMHFERYQMNVNDEVSISQKQVGSRKVAKKEVVRSLKFLWELRNLFDHMIMSPQSSVAPGQELARLTLISSGSEAAIRRRSTISKSQSLGDVDGRPILGPLGPPLPTAEEQSDQPAAPENTPSPSKDTVSDIGSDATLVTDAIPSAASALPAGIKDDEDRKGGPLSPPASATPLHPEPPSHPPPVPPRPIPETDRQKQLIEEVEIGAQQDVTEVINNVLFQSQCAIRPLRIDSDGEQVDLIKNLFYGRTRSYITTAAGTRSKEERWCDIKVDVAGGPRDIYAAIDGAFDMQKISVENGEAEQYGSITNIPPILQIQVQRVQFDPVKKTSFKSTNHLELHEVIYMDRYMDTTKPEMMDRRRQSWEWKAKLKLLEARRAELLRQQEDDHLELTELLRDTKNVLEGVAEVESDGSLEISPELLNELDQLCQSVQAELHSVDQEIQSIQASLSNHFSRFGKLPYLLYAVFMHHGSVSFGHYWIYIRDFVKGIWRKYNDEYVTEVQNLDEIFKNNDTKNPPTPYFLVYINDEKWSRLVDPVCRDIPEWQTDAGTEDTEATTAMEDVQSPGITVSIGPPGYEEATSMDHVVSVESTWPTAAEEKQAFVDATKKDDAY</sequence>
<dbReference type="EMBL" id="MNBE01000740">
    <property type="protein sequence ID" value="OKO92628.1"/>
    <property type="molecule type" value="Genomic_DNA"/>
</dbReference>
<keyword evidence="4 6" id="KW-0378">Hydrolase</keyword>
<name>A0A1Q5SX86_9EURO</name>
<comment type="caution">
    <text evidence="9">The sequence shown here is derived from an EMBL/GenBank/DDBJ whole genome shotgun (WGS) entry which is preliminary data.</text>
</comment>
<evidence type="ECO:0000313" key="10">
    <source>
        <dbReference type="Proteomes" id="UP000186955"/>
    </source>
</evidence>
<accession>A0A1Q5SX86</accession>
<comment type="similarity">
    <text evidence="6">Belongs to the peptidase C19 family.</text>
</comment>
<dbReference type="PANTHER" id="PTHR43982:SF6">
    <property type="entry name" value="UBIQUITIN CARBOXYL-TERMINAL HYDROLASE 2-RELATED"/>
    <property type="match status" value="1"/>
</dbReference>
<gene>
    <name evidence="9" type="ORF">PENSUB_12613</name>
</gene>
<evidence type="ECO:0000256" key="4">
    <source>
        <dbReference type="ARBA" id="ARBA00022801"/>
    </source>
</evidence>
<evidence type="ECO:0000256" key="7">
    <source>
        <dbReference type="SAM" id="MobiDB-lite"/>
    </source>
</evidence>
<feature type="compositionally biased region" description="Pro residues" evidence="7">
    <location>
        <begin position="485"/>
        <end position="500"/>
    </location>
</feature>
<dbReference type="CDD" id="cd02666">
    <property type="entry name" value="Peptidase_C19J"/>
    <property type="match status" value="1"/>
</dbReference>
<dbReference type="SUPFAM" id="SSF54001">
    <property type="entry name" value="Cysteine proteinases"/>
    <property type="match status" value="1"/>
</dbReference>
<dbReference type="InterPro" id="IPR025305">
    <property type="entry name" value="UCH_repeat_domain"/>
</dbReference>
<keyword evidence="3 6" id="KW-0833">Ubl conjugation pathway</keyword>
<evidence type="ECO:0000256" key="1">
    <source>
        <dbReference type="ARBA" id="ARBA00000707"/>
    </source>
</evidence>
<keyword evidence="10" id="KW-1185">Reference proteome</keyword>
<keyword evidence="5 6" id="KW-0788">Thiol protease</keyword>
<evidence type="ECO:0000259" key="8">
    <source>
        <dbReference type="PROSITE" id="PS50235"/>
    </source>
</evidence>
<evidence type="ECO:0000256" key="3">
    <source>
        <dbReference type="ARBA" id="ARBA00022786"/>
    </source>
</evidence>
<dbReference type="AlphaFoldDB" id="A0A1Q5SX86"/>
<feature type="domain" description="USP" evidence="8">
    <location>
        <begin position="283"/>
        <end position="836"/>
    </location>
</feature>
<evidence type="ECO:0000256" key="6">
    <source>
        <dbReference type="RuleBase" id="RU366025"/>
    </source>
</evidence>
<dbReference type="Pfam" id="PF13446">
    <property type="entry name" value="RPT"/>
    <property type="match status" value="4"/>
</dbReference>
<feature type="region of interest" description="Disordered" evidence="7">
    <location>
        <begin position="458"/>
        <end position="502"/>
    </location>
</feature>
<dbReference type="InterPro" id="IPR028889">
    <property type="entry name" value="USP"/>
</dbReference>
<evidence type="ECO:0000256" key="5">
    <source>
        <dbReference type="ARBA" id="ARBA00022807"/>
    </source>
</evidence>
<dbReference type="Pfam" id="PF00443">
    <property type="entry name" value="UCH"/>
    <property type="match status" value="1"/>
</dbReference>
<dbReference type="GO" id="GO:0043161">
    <property type="term" value="P:proteasome-mediated ubiquitin-dependent protein catabolic process"/>
    <property type="evidence" value="ECO:0007669"/>
    <property type="project" value="InterPro"/>
</dbReference>
<dbReference type="GO" id="GO:0016579">
    <property type="term" value="P:protein deubiquitination"/>
    <property type="evidence" value="ECO:0007669"/>
    <property type="project" value="InterPro"/>
</dbReference>
<dbReference type="PROSITE" id="PS00972">
    <property type="entry name" value="USP_1"/>
    <property type="match status" value="1"/>
</dbReference>
<evidence type="ECO:0000313" key="9">
    <source>
        <dbReference type="EMBL" id="OKO92628.1"/>
    </source>
</evidence>
<dbReference type="InterPro" id="IPR018200">
    <property type="entry name" value="USP_CS"/>
</dbReference>
<dbReference type="PROSITE" id="PS00973">
    <property type="entry name" value="USP_2"/>
    <property type="match status" value="1"/>
</dbReference>
<dbReference type="STRING" id="1316194.A0A1Q5SX86"/>
<keyword evidence="2 6" id="KW-0645">Protease</keyword>
<dbReference type="PROSITE" id="PS50235">
    <property type="entry name" value="USP_3"/>
    <property type="match status" value="1"/>
</dbReference>
<dbReference type="Gene3D" id="3.90.70.10">
    <property type="entry name" value="Cysteine proteinases"/>
    <property type="match status" value="2"/>
</dbReference>
<reference evidence="9 10" key="1">
    <citation type="submission" date="2016-10" db="EMBL/GenBank/DDBJ databases">
        <title>Genome sequence of the ascomycete fungus Penicillium subrubescens.</title>
        <authorList>
            <person name="De Vries R.P."/>
            <person name="Peng M."/>
            <person name="Dilokpimol A."/>
            <person name="Hilden K."/>
            <person name="Makela M.R."/>
            <person name="Grigoriev I."/>
            <person name="Riley R."/>
            <person name="Granchi Z."/>
        </authorList>
    </citation>
    <scope>NUCLEOTIDE SEQUENCE [LARGE SCALE GENOMIC DNA]</scope>
    <source>
        <strain evidence="9 10">CBS 132785</strain>
    </source>
</reference>
<dbReference type="GO" id="GO:0070628">
    <property type="term" value="F:proteasome binding"/>
    <property type="evidence" value="ECO:0007669"/>
    <property type="project" value="TreeGrafter"/>
</dbReference>
<feature type="region of interest" description="Disordered" evidence="7">
    <location>
        <begin position="389"/>
        <end position="442"/>
    </location>
</feature>
<protein>
    <recommendedName>
        <fullName evidence="6">Ubiquitin carboxyl-terminal hydrolase</fullName>
        <ecNumber evidence="6">3.4.19.12</ecNumber>
    </recommendedName>
</protein>
<dbReference type="FunFam" id="3.90.70.10:FF:000122">
    <property type="entry name" value="Ubiquitin carboxyl-terminal hydrolase 2"/>
    <property type="match status" value="1"/>
</dbReference>
<evidence type="ECO:0000256" key="2">
    <source>
        <dbReference type="ARBA" id="ARBA00022670"/>
    </source>
</evidence>
<dbReference type="EC" id="3.4.19.12" evidence="6"/>
<dbReference type="InterPro" id="IPR044635">
    <property type="entry name" value="UBP14-like"/>
</dbReference>
<dbReference type="PANTHER" id="PTHR43982">
    <property type="entry name" value="UBIQUITIN CARBOXYL-TERMINAL HYDROLASE"/>
    <property type="match status" value="1"/>
</dbReference>
<dbReference type="InterPro" id="IPR001394">
    <property type="entry name" value="Peptidase_C19_UCH"/>
</dbReference>
<dbReference type="InterPro" id="IPR038765">
    <property type="entry name" value="Papain-like_cys_pep_sf"/>
</dbReference>
<organism evidence="9 10">
    <name type="scientific">Penicillium subrubescens</name>
    <dbReference type="NCBI Taxonomy" id="1316194"/>
    <lineage>
        <taxon>Eukaryota</taxon>
        <taxon>Fungi</taxon>
        <taxon>Dikarya</taxon>
        <taxon>Ascomycota</taxon>
        <taxon>Pezizomycotina</taxon>
        <taxon>Eurotiomycetes</taxon>
        <taxon>Eurotiomycetidae</taxon>
        <taxon>Eurotiales</taxon>
        <taxon>Aspergillaceae</taxon>
        <taxon>Penicillium</taxon>
    </lineage>
</organism>
<comment type="catalytic activity">
    <reaction evidence="1 6">
        <text>Thiol-dependent hydrolysis of ester, thioester, amide, peptide and isopeptide bonds formed by the C-terminal Gly of ubiquitin (a 76-residue protein attached to proteins as an intracellular targeting signal).</text>
        <dbReference type="EC" id="3.4.19.12"/>
    </reaction>
</comment>